<keyword evidence="1" id="KW-0812">Transmembrane</keyword>
<keyword evidence="1" id="KW-0472">Membrane</keyword>
<dbReference type="Proteomes" id="UP000235965">
    <property type="component" value="Unassembled WGS sequence"/>
</dbReference>
<gene>
    <name evidence="2" type="ORF">B7P43_G05290</name>
</gene>
<keyword evidence="1" id="KW-1133">Transmembrane helix</keyword>
<evidence type="ECO:0000313" key="2">
    <source>
        <dbReference type="EMBL" id="PNF36304.1"/>
    </source>
</evidence>
<evidence type="ECO:0000256" key="1">
    <source>
        <dbReference type="SAM" id="Phobius"/>
    </source>
</evidence>
<dbReference type="AlphaFoldDB" id="A0A2J7R644"/>
<accession>A0A2J7R644</accession>
<comment type="caution">
    <text evidence="2">The sequence shown here is derived from an EMBL/GenBank/DDBJ whole genome shotgun (WGS) entry which is preliminary data.</text>
</comment>
<organism evidence="2 3">
    <name type="scientific">Cryptotermes secundus</name>
    <dbReference type="NCBI Taxonomy" id="105785"/>
    <lineage>
        <taxon>Eukaryota</taxon>
        <taxon>Metazoa</taxon>
        <taxon>Ecdysozoa</taxon>
        <taxon>Arthropoda</taxon>
        <taxon>Hexapoda</taxon>
        <taxon>Insecta</taxon>
        <taxon>Pterygota</taxon>
        <taxon>Neoptera</taxon>
        <taxon>Polyneoptera</taxon>
        <taxon>Dictyoptera</taxon>
        <taxon>Blattodea</taxon>
        <taxon>Blattoidea</taxon>
        <taxon>Termitoidae</taxon>
        <taxon>Kalotermitidae</taxon>
        <taxon>Cryptotermitinae</taxon>
        <taxon>Cryptotermes</taxon>
    </lineage>
</organism>
<name>A0A2J7R644_9NEOP</name>
<dbReference type="EMBL" id="NEVH01006981">
    <property type="protein sequence ID" value="PNF36304.1"/>
    <property type="molecule type" value="Genomic_DNA"/>
</dbReference>
<proteinExistence type="predicted"/>
<dbReference type="InParanoid" id="A0A2J7R644"/>
<reference evidence="2 3" key="1">
    <citation type="submission" date="2017-12" db="EMBL/GenBank/DDBJ databases">
        <title>Hemimetabolous genomes reveal molecular basis of termite eusociality.</title>
        <authorList>
            <person name="Harrison M.C."/>
            <person name="Jongepier E."/>
            <person name="Robertson H.M."/>
            <person name="Arning N."/>
            <person name="Bitard-Feildel T."/>
            <person name="Chao H."/>
            <person name="Childers C.P."/>
            <person name="Dinh H."/>
            <person name="Doddapaneni H."/>
            <person name="Dugan S."/>
            <person name="Gowin J."/>
            <person name="Greiner C."/>
            <person name="Han Y."/>
            <person name="Hu H."/>
            <person name="Hughes D.S.T."/>
            <person name="Huylmans A.-K."/>
            <person name="Kemena C."/>
            <person name="Kremer L.P.M."/>
            <person name="Lee S.L."/>
            <person name="Lopez-Ezquerra A."/>
            <person name="Mallet L."/>
            <person name="Monroy-Kuhn J.M."/>
            <person name="Moser A."/>
            <person name="Murali S.C."/>
            <person name="Muzny D.M."/>
            <person name="Otani S."/>
            <person name="Piulachs M.-D."/>
            <person name="Poelchau M."/>
            <person name="Qu J."/>
            <person name="Schaub F."/>
            <person name="Wada-Katsumata A."/>
            <person name="Worley K.C."/>
            <person name="Xie Q."/>
            <person name="Ylla G."/>
            <person name="Poulsen M."/>
            <person name="Gibbs R.A."/>
            <person name="Schal C."/>
            <person name="Richards S."/>
            <person name="Belles X."/>
            <person name="Korb J."/>
            <person name="Bornberg-Bauer E."/>
        </authorList>
    </citation>
    <scope>NUCLEOTIDE SEQUENCE [LARGE SCALE GENOMIC DNA]</scope>
    <source>
        <tissue evidence="2">Whole body</tissue>
    </source>
</reference>
<evidence type="ECO:0000313" key="3">
    <source>
        <dbReference type="Proteomes" id="UP000235965"/>
    </source>
</evidence>
<protein>
    <submittedName>
        <fullName evidence="2">Uncharacterized protein</fullName>
    </submittedName>
</protein>
<sequence>MGEDIVMGLDHVMMCFSGYIVVVVDGVGIAWVPERNLKCYVHYSHISCV</sequence>
<feature type="transmembrane region" description="Helical" evidence="1">
    <location>
        <begin position="12"/>
        <end position="32"/>
    </location>
</feature>
<keyword evidence="3" id="KW-1185">Reference proteome</keyword>